<evidence type="ECO:0000256" key="6">
    <source>
        <dbReference type="SAM" id="Phobius"/>
    </source>
</evidence>
<keyword evidence="5" id="KW-0106">Calcium</keyword>
<proteinExistence type="inferred from homology"/>
<dbReference type="Gene3D" id="1.10.287.550">
    <property type="entry name" value="Helix hairpin bin"/>
    <property type="match status" value="1"/>
</dbReference>
<keyword evidence="3" id="KW-0479">Metal-binding</keyword>
<dbReference type="GO" id="GO:0005783">
    <property type="term" value="C:endoplasmic reticulum"/>
    <property type="evidence" value="ECO:0007669"/>
    <property type="project" value="UniProtKB-ARBA"/>
</dbReference>
<feature type="transmembrane region" description="Helical" evidence="6">
    <location>
        <begin position="193"/>
        <end position="210"/>
    </location>
</feature>
<dbReference type="FunFam" id="3.30.1120.10:FF:000001">
    <property type="entry name" value="Arylsulfatase E"/>
    <property type="match status" value="1"/>
</dbReference>
<dbReference type="PANTHER" id="PTHR42693">
    <property type="entry name" value="ARYLSULFATASE FAMILY MEMBER"/>
    <property type="match status" value="1"/>
</dbReference>
<dbReference type="PROSITE" id="PS00149">
    <property type="entry name" value="SULFATASE_2"/>
    <property type="match status" value="1"/>
</dbReference>
<keyword evidence="7" id="KW-0732">Signal</keyword>
<dbReference type="InterPro" id="IPR000917">
    <property type="entry name" value="Sulfatase_N"/>
</dbReference>
<dbReference type="FunFam" id="3.40.720.10:FF:000233">
    <property type="entry name" value="Predicted protein"/>
    <property type="match status" value="1"/>
</dbReference>
<feature type="domain" description="Sulfatase N-terminal" evidence="8">
    <location>
        <begin position="34"/>
        <end position="420"/>
    </location>
</feature>
<dbReference type="AlphaFoldDB" id="A0A670IJF6"/>
<dbReference type="OMA" id="TINFPPY"/>
<evidence type="ECO:0000313" key="9">
    <source>
        <dbReference type="Ensembl" id="ENSPMRP00000011724.1"/>
    </source>
</evidence>
<dbReference type="Ensembl" id="ENSPMRT00000012524.1">
    <property type="protein sequence ID" value="ENSPMRP00000011724.1"/>
    <property type="gene ID" value="ENSPMRG00000007852.1"/>
</dbReference>
<feature type="signal peptide" evidence="7">
    <location>
        <begin position="1"/>
        <end position="29"/>
    </location>
</feature>
<dbReference type="InterPro" id="IPR017850">
    <property type="entry name" value="Alkaline_phosphatase_core_sf"/>
</dbReference>
<keyword evidence="4" id="KW-0378">Hydrolase</keyword>
<accession>A0A670IJF6</accession>
<dbReference type="Gene3D" id="3.40.720.10">
    <property type="entry name" value="Alkaline Phosphatase, subunit A"/>
    <property type="match status" value="1"/>
</dbReference>
<evidence type="ECO:0000256" key="2">
    <source>
        <dbReference type="ARBA" id="ARBA00008779"/>
    </source>
</evidence>
<evidence type="ECO:0000256" key="5">
    <source>
        <dbReference type="ARBA" id="ARBA00022837"/>
    </source>
</evidence>
<dbReference type="GO" id="GO:0046872">
    <property type="term" value="F:metal ion binding"/>
    <property type="evidence" value="ECO:0007669"/>
    <property type="project" value="UniProtKB-KW"/>
</dbReference>
<dbReference type="Pfam" id="PF00884">
    <property type="entry name" value="Sulfatase"/>
    <property type="match status" value="1"/>
</dbReference>
<dbReference type="Pfam" id="PF14707">
    <property type="entry name" value="Sulfatase_C"/>
    <property type="match status" value="1"/>
</dbReference>
<reference evidence="9" key="2">
    <citation type="submission" date="2025-08" db="UniProtKB">
        <authorList>
            <consortium name="Ensembl"/>
        </authorList>
    </citation>
    <scope>IDENTIFICATION</scope>
</reference>
<keyword evidence="6" id="KW-0812">Transmembrane</keyword>
<dbReference type="GeneTree" id="ENSGT00940000161140"/>
<dbReference type="SUPFAM" id="SSF53649">
    <property type="entry name" value="Alkaline phosphatase-like"/>
    <property type="match status" value="1"/>
</dbReference>
<feature type="transmembrane region" description="Helical" evidence="6">
    <location>
        <begin position="222"/>
        <end position="243"/>
    </location>
</feature>
<dbReference type="InterPro" id="IPR050738">
    <property type="entry name" value="Sulfatase"/>
</dbReference>
<evidence type="ECO:0000256" key="4">
    <source>
        <dbReference type="ARBA" id="ARBA00022801"/>
    </source>
</evidence>
<dbReference type="InterPro" id="IPR024607">
    <property type="entry name" value="Sulfatase_CS"/>
</dbReference>
<gene>
    <name evidence="9" type="primary">LOC114596318</name>
</gene>
<keyword evidence="10" id="KW-1185">Reference proteome</keyword>
<reference evidence="9" key="3">
    <citation type="submission" date="2025-09" db="UniProtKB">
        <authorList>
            <consortium name="Ensembl"/>
        </authorList>
    </citation>
    <scope>IDENTIFICATION</scope>
</reference>
<dbReference type="GeneID" id="114596318"/>
<organism evidence="9 10">
    <name type="scientific">Podarcis muralis</name>
    <name type="common">Wall lizard</name>
    <name type="synonym">Lacerta muralis</name>
    <dbReference type="NCBI Taxonomy" id="64176"/>
    <lineage>
        <taxon>Eukaryota</taxon>
        <taxon>Metazoa</taxon>
        <taxon>Chordata</taxon>
        <taxon>Craniata</taxon>
        <taxon>Vertebrata</taxon>
        <taxon>Euteleostomi</taxon>
        <taxon>Lepidosauria</taxon>
        <taxon>Squamata</taxon>
        <taxon>Bifurcata</taxon>
        <taxon>Unidentata</taxon>
        <taxon>Episquamata</taxon>
        <taxon>Laterata</taxon>
        <taxon>Lacertibaenia</taxon>
        <taxon>Lacertidae</taxon>
        <taxon>Podarcis</taxon>
    </lineage>
</organism>
<evidence type="ECO:0000256" key="3">
    <source>
        <dbReference type="ARBA" id="ARBA00022723"/>
    </source>
</evidence>
<dbReference type="PANTHER" id="PTHR42693:SF5">
    <property type="entry name" value="ARYLSULFATASE D"/>
    <property type="match status" value="1"/>
</dbReference>
<dbReference type="PROSITE" id="PS00523">
    <property type="entry name" value="SULFATASE_1"/>
    <property type="match status" value="1"/>
</dbReference>
<comment type="cofactor">
    <cofactor evidence="1">
        <name>Ca(2+)</name>
        <dbReference type="ChEBI" id="CHEBI:29108"/>
    </cofactor>
</comment>
<evidence type="ECO:0000313" key="10">
    <source>
        <dbReference type="Proteomes" id="UP000472272"/>
    </source>
</evidence>
<reference evidence="9 10" key="1">
    <citation type="journal article" date="2019" name="Proc. Natl. Acad. Sci. U.S.A.">
        <title>Regulatory changes in pterin and carotenoid genes underlie balanced color polymorphisms in the wall lizard.</title>
        <authorList>
            <person name="Andrade P."/>
            <person name="Pinho C."/>
            <person name="Perez I de Lanuza G."/>
            <person name="Afonso S."/>
            <person name="Brejcha J."/>
            <person name="Rubin C.J."/>
            <person name="Wallerman O."/>
            <person name="Pereira P."/>
            <person name="Sabatino S.J."/>
            <person name="Bellati A."/>
            <person name="Pellitteri-Rosa D."/>
            <person name="Bosakova Z."/>
            <person name="Bunikis I."/>
            <person name="Carretero M.A."/>
            <person name="Feiner N."/>
            <person name="Marsik P."/>
            <person name="Pauperio F."/>
            <person name="Salvi D."/>
            <person name="Soler L."/>
            <person name="While G.M."/>
            <person name="Uller T."/>
            <person name="Font E."/>
            <person name="Andersson L."/>
            <person name="Carneiro M."/>
        </authorList>
    </citation>
    <scope>NUCLEOTIDE SEQUENCE</scope>
</reference>
<dbReference type="RefSeq" id="XP_028583587.1">
    <property type="nucleotide sequence ID" value="XM_028727754.1"/>
</dbReference>
<name>A0A670IJF6_PODMU</name>
<keyword evidence="6" id="KW-0472">Membrane</keyword>
<comment type="similarity">
    <text evidence="2">Belongs to the sulfatase family.</text>
</comment>
<evidence type="ECO:0000256" key="7">
    <source>
        <dbReference type="SAM" id="SignalP"/>
    </source>
</evidence>
<dbReference type="Gene3D" id="3.30.1120.10">
    <property type="match status" value="1"/>
</dbReference>
<sequence length="591" mass="65971">MDHKLKIRLSRCSLAILLVSSLFPQMCDAAVTRPNVLLIMADDLGYGDLGCFGNDTLKTPNIDQLAREGVKLTQQIAAASLCTPSRAAFLTGRYPIRSGMVARHDPRVFARTGASGGLPANETTFAKLLQQQGYTTGLVGKWHQGMNCESHNDHCHHPLNHGFDYFYGTPFTLVNECQANKDPEMNVQLQATYWFYTQMAALLVFTLVLGRTTGLFYVKWKIIAFTASCGILFFISWFANYGFVRYWNCIMLRDHIITQQPIKLENAASRILKESTSFIKRNKQGLFLLFVSLLHVHTPCFTTKTFHGKSRHGLYGDNVEEMDWMVGKILAAVDKEGLRNNTFTYFTSDHGGFLEAREGITQLGGWNGIYKGGKGMGGWEGGIRVPGIVRWPGIVPAGSVIDEPISLMDIFPTVAHLAGASIPQDRVIDGRNQIALLQGAVQHSEHEFMFHYCGSYLHAVRWYQKESGPVWKVHYTTPIFDPEGAGACYGKGLCPCSGEGVTHHDPPLLFDLSRDPSEAMPLSPDTEPLFHTVLKHIGRAVEEHRRTLTPVPQQLSSGNNMWKPWLQPCCGTFPFCWCDNEESDTHSYKVG</sequence>
<dbReference type="GO" id="GO:0004065">
    <property type="term" value="F:arylsulfatase activity"/>
    <property type="evidence" value="ECO:0007669"/>
    <property type="project" value="TreeGrafter"/>
</dbReference>
<dbReference type="Proteomes" id="UP000472272">
    <property type="component" value="Chromosome 4"/>
</dbReference>
<feature type="chain" id="PRO_5025344835" evidence="7">
    <location>
        <begin position="30"/>
        <end position="591"/>
    </location>
</feature>
<dbReference type="OrthoDB" id="103349at2759"/>
<evidence type="ECO:0000256" key="1">
    <source>
        <dbReference type="ARBA" id="ARBA00001913"/>
    </source>
</evidence>
<protein>
    <submittedName>
        <fullName evidence="9">Arylsulfatase D-like</fullName>
    </submittedName>
</protein>
<keyword evidence="6" id="KW-1133">Transmembrane helix</keyword>
<evidence type="ECO:0000259" key="8">
    <source>
        <dbReference type="Pfam" id="PF00884"/>
    </source>
</evidence>